<comment type="similarity">
    <text evidence="1">Belongs to the sel-1 family.</text>
</comment>
<dbReference type="PANTHER" id="PTHR11102:SF147">
    <property type="entry name" value="SEL1L ADAPTOR SUBUNIT OF ERAD E3 UBIQUITIN LIGASE"/>
    <property type="match status" value="1"/>
</dbReference>
<name>A0A9W9TX77_9EURO</name>
<dbReference type="GO" id="GO:0036503">
    <property type="term" value="P:ERAD pathway"/>
    <property type="evidence" value="ECO:0007669"/>
    <property type="project" value="TreeGrafter"/>
</dbReference>
<keyword evidence="4" id="KW-0732">Signal</keyword>
<dbReference type="OrthoDB" id="27934at2759"/>
<feature type="chain" id="PRO_5040738975" description="Ubiquitin-protein ligase Sel1/Ubx2" evidence="4">
    <location>
        <begin position="22"/>
        <end position="841"/>
    </location>
</feature>
<comment type="caution">
    <text evidence="5">The sequence shown here is derived from an EMBL/GenBank/DDBJ whole genome shotgun (WGS) entry which is preliminary data.</text>
</comment>
<evidence type="ECO:0008006" key="7">
    <source>
        <dbReference type="Google" id="ProtNLM"/>
    </source>
</evidence>
<dbReference type="InterPro" id="IPR050767">
    <property type="entry name" value="Sel1_AlgK"/>
</dbReference>
<evidence type="ECO:0000313" key="5">
    <source>
        <dbReference type="EMBL" id="KAJ5247101.1"/>
    </source>
</evidence>
<organism evidence="5 6">
    <name type="scientific">Penicillium chermesinum</name>
    <dbReference type="NCBI Taxonomy" id="63820"/>
    <lineage>
        <taxon>Eukaryota</taxon>
        <taxon>Fungi</taxon>
        <taxon>Dikarya</taxon>
        <taxon>Ascomycota</taxon>
        <taxon>Pezizomycotina</taxon>
        <taxon>Eurotiomycetes</taxon>
        <taxon>Eurotiomycetidae</taxon>
        <taxon>Eurotiales</taxon>
        <taxon>Aspergillaceae</taxon>
        <taxon>Penicillium</taxon>
    </lineage>
</organism>
<proteinExistence type="inferred from homology"/>
<dbReference type="SUPFAM" id="SSF81901">
    <property type="entry name" value="HCP-like"/>
    <property type="match status" value="3"/>
</dbReference>
<dbReference type="AlphaFoldDB" id="A0A9W9TX77"/>
<dbReference type="EMBL" id="JAPQKS010000002">
    <property type="protein sequence ID" value="KAJ5247101.1"/>
    <property type="molecule type" value="Genomic_DNA"/>
</dbReference>
<reference evidence="5" key="1">
    <citation type="submission" date="2022-11" db="EMBL/GenBank/DDBJ databases">
        <authorList>
            <person name="Petersen C."/>
        </authorList>
    </citation>
    <scope>NUCLEOTIDE SEQUENCE</scope>
    <source>
        <strain evidence="5">IBT 19713</strain>
    </source>
</reference>
<reference evidence="5" key="2">
    <citation type="journal article" date="2023" name="IMA Fungus">
        <title>Comparative genomic study of the Penicillium genus elucidates a diverse pangenome and 15 lateral gene transfer events.</title>
        <authorList>
            <person name="Petersen C."/>
            <person name="Sorensen T."/>
            <person name="Nielsen M.R."/>
            <person name="Sondergaard T.E."/>
            <person name="Sorensen J.L."/>
            <person name="Fitzpatrick D.A."/>
            <person name="Frisvad J.C."/>
            <person name="Nielsen K.L."/>
        </authorList>
    </citation>
    <scope>NUCLEOTIDE SEQUENCE</scope>
    <source>
        <strain evidence="5">IBT 19713</strain>
    </source>
</reference>
<evidence type="ECO:0000256" key="3">
    <source>
        <dbReference type="SAM" id="Phobius"/>
    </source>
</evidence>
<feature type="region of interest" description="Disordered" evidence="2">
    <location>
        <begin position="23"/>
        <end position="52"/>
    </location>
</feature>
<dbReference type="GO" id="GO:0005789">
    <property type="term" value="C:endoplasmic reticulum membrane"/>
    <property type="evidence" value="ECO:0007669"/>
    <property type="project" value="TreeGrafter"/>
</dbReference>
<dbReference type="PANTHER" id="PTHR11102">
    <property type="entry name" value="SEL-1-LIKE PROTEIN"/>
    <property type="match status" value="1"/>
</dbReference>
<evidence type="ECO:0000313" key="6">
    <source>
        <dbReference type="Proteomes" id="UP001150941"/>
    </source>
</evidence>
<dbReference type="Pfam" id="PF08238">
    <property type="entry name" value="Sel1"/>
    <property type="match status" value="9"/>
</dbReference>
<evidence type="ECO:0000256" key="1">
    <source>
        <dbReference type="ARBA" id="ARBA00038101"/>
    </source>
</evidence>
<protein>
    <recommendedName>
        <fullName evidence="7">Ubiquitin-protein ligase Sel1/Ubx2</fullName>
    </recommendedName>
</protein>
<keyword evidence="3" id="KW-0812">Transmembrane</keyword>
<evidence type="ECO:0000256" key="2">
    <source>
        <dbReference type="SAM" id="MobiDB-lite"/>
    </source>
</evidence>
<dbReference type="InterPro" id="IPR011990">
    <property type="entry name" value="TPR-like_helical_dom_sf"/>
</dbReference>
<sequence length="841" mass="93001">MRTAFSSLLPALLLLQQTCAAGPNQAPLGESAPSNPDEKPTEPLDGTAEPEPYQISQRVQEAWDTLRTAKPAIVRTDRPTGLLGNALHYGGEVFRLLFMNGPTTEKSDSKINPTVARAVRELKAAADEDADPDAMFLLAEMNFYGNFTYPRDFGEAFLWYNELAWLNGNNTAQSMVGFMYATGIGGAVERDQARALMYHEFAAETGNTRSEMTLAYRYHTGIGTPKDCDRATVYYKKVADKAIQYLRSGPPGGNSMIKESYRWADDEGGVYGEGASVSSSGYNARDASHSSSDASVEDVLEYLDLLSKKGELKATYTLAKMNYEGERGLPRNFKKSMRYFKIVARKYWNRDGSISQNAPTGLDKLAAKAAGHIGRMYLRGEGVEQNFGTALTWFKRGVVNADALCQHHMGLMYLHGYGVNQDAYKASSYFTAAADQDLAASHVRLGALFLDQGDIPAATRYFELAARLGWMEAFYYLAEMANFGIGRSRHCGVAAAYYKLVAEKAEVLHSAFAEANEAYENGDKERALIPSMMAAEQGYENAQANVAFILDEQRSLFPLDALLPWGQKSRSSLLHNAALALIYWTRSAKQANIDSLIKMGDYYLSGTGSKVDAEKASICYHNAAEAHHSAQAYWNLGWMHENGVAVAQDFHMAKRYYDLALEANKEAYLPVKLSLLKLRARGYWNQLTNGDINPIRDDEDSKPPRTLKEWYTAFIKNDAAAYYEEFYDSHADEDDFMGSRGLESERQDDGYYDDVELDIDDGILEGLIIVGLAAALLVLVYLRQQQQRNRPNQDANANGNANGGNANGNGNANDNVDNDRGFFPDPNAPEFAQWVAGGVGH</sequence>
<gene>
    <name evidence="5" type="ORF">N7468_002084</name>
</gene>
<evidence type="ECO:0000256" key="4">
    <source>
        <dbReference type="SAM" id="SignalP"/>
    </source>
</evidence>
<keyword evidence="3" id="KW-1133">Transmembrane helix</keyword>
<dbReference type="RefSeq" id="XP_058334522.1">
    <property type="nucleotide sequence ID" value="XM_058471381.1"/>
</dbReference>
<dbReference type="Gene3D" id="1.25.40.10">
    <property type="entry name" value="Tetratricopeptide repeat domain"/>
    <property type="match status" value="3"/>
</dbReference>
<accession>A0A9W9TX77</accession>
<dbReference type="InterPro" id="IPR006597">
    <property type="entry name" value="Sel1-like"/>
</dbReference>
<feature type="compositionally biased region" description="Low complexity" evidence="2">
    <location>
        <begin position="790"/>
        <end position="800"/>
    </location>
</feature>
<feature type="transmembrane region" description="Helical" evidence="3">
    <location>
        <begin position="763"/>
        <end position="782"/>
    </location>
</feature>
<dbReference type="GeneID" id="83198684"/>
<feature type="region of interest" description="Disordered" evidence="2">
    <location>
        <begin position="790"/>
        <end position="827"/>
    </location>
</feature>
<feature type="signal peptide" evidence="4">
    <location>
        <begin position="1"/>
        <end position="21"/>
    </location>
</feature>
<dbReference type="SMART" id="SM00671">
    <property type="entry name" value="SEL1"/>
    <property type="match status" value="11"/>
</dbReference>
<keyword evidence="3" id="KW-0472">Membrane</keyword>
<keyword evidence="6" id="KW-1185">Reference proteome</keyword>
<dbReference type="Proteomes" id="UP001150941">
    <property type="component" value="Unassembled WGS sequence"/>
</dbReference>